<dbReference type="Proteomes" id="UP000516404">
    <property type="component" value="Chromosome"/>
</dbReference>
<reference evidence="2 3" key="1">
    <citation type="submission" date="2020-09" db="EMBL/GenBank/DDBJ databases">
        <title>Investigation of environmental microbes.</title>
        <authorList>
            <person name="Ou Y."/>
            <person name="Kang Q."/>
        </authorList>
    </citation>
    <scope>NUCLEOTIDE SEQUENCE [LARGE SCALE GENOMIC DNA]</scope>
    <source>
        <strain evidence="2 3">KJZ-14</strain>
    </source>
</reference>
<dbReference type="Pfam" id="PF18588">
    <property type="entry name" value="WcbI"/>
    <property type="match status" value="1"/>
</dbReference>
<keyword evidence="3" id="KW-1185">Reference proteome</keyword>
<name>A0A7H2BGI7_9MICC</name>
<dbReference type="AlphaFoldDB" id="A0A7H2BGI7"/>
<proteinExistence type="predicted"/>
<protein>
    <recommendedName>
        <fullName evidence="1">Polysaccharide biosynthesis enzyme WcbI domain-containing protein</fullName>
    </recommendedName>
</protein>
<organism evidence="2 3">
    <name type="scientific">Rothia terrae</name>
    <dbReference type="NCBI Taxonomy" id="396015"/>
    <lineage>
        <taxon>Bacteria</taxon>
        <taxon>Bacillati</taxon>
        <taxon>Actinomycetota</taxon>
        <taxon>Actinomycetes</taxon>
        <taxon>Micrococcales</taxon>
        <taxon>Micrococcaceae</taxon>
        <taxon>Rothia</taxon>
    </lineage>
</organism>
<evidence type="ECO:0000313" key="3">
    <source>
        <dbReference type="Proteomes" id="UP000516404"/>
    </source>
</evidence>
<evidence type="ECO:0000313" key="2">
    <source>
        <dbReference type="EMBL" id="QNV38783.1"/>
    </source>
</evidence>
<dbReference type="EMBL" id="CP061539">
    <property type="protein sequence ID" value="QNV38783.1"/>
    <property type="molecule type" value="Genomic_DNA"/>
</dbReference>
<evidence type="ECO:0000259" key="1">
    <source>
        <dbReference type="Pfam" id="PF18588"/>
    </source>
</evidence>
<feature type="domain" description="Polysaccharide biosynthesis enzyme WcbI" evidence="1">
    <location>
        <begin position="4"/>
        <end position="192"/>
    </location>
</feature>
<dbReference type="KEGG" id="rter:IDM49_01215"/>
<dbReference type="InterPro" id="IPR041307">
    <property type="entry name" value="WcbI"/>
</dbReference>
<sequence length="288" mass="31954">MPRVAVVGNCQAESLRILLDSSGAVSSYRIPPVHEWTADDMRYVGATLAQTDVLISQPIRDNYRDLPSGTQQLTQLLPQDARVIKFPVLRFNGLNPAIAIVRSPQDPSLNPPVVPYHDLTLIAEVAGIEKTRPVDYLACAQQSIRQLASREDAHGCVRISDVLAHNPVWHILNHPDNSTLTTLAQRVLKAIDPQISDAAVSAVGADHELLGNLQSPIDPHAAAFFEINERRDQWTLNGEVIPEDKIRTEQLAFYKKHPEIIDAALTRHRELLSYLGYDVPALPQESNK</sequence>
<accession>A0A7H2BGI7</accession>
<dbReference type="Gene3D" id="3.40.50.12080">
    <property type="match status" value="1"/>
</dbReference>
<gene>
    <name evidence="2" type="ORF">IDM49_01215</name>
</gene>